<gene>
    <name evidence="1" type="ORF">DDR33_24560</name>
</gene>
<name>A0A2U2PA32_9SPHI</name>
<proteinExistence type="predicted"/>
<dbReference type="Proteomes" id="UP000245647">
    <property type="component" value="Unassembled WGS sequence"/>
</dbReference>
<evidence type="ECO:0000313" key="1">
    <source>
        <dbReference type="EMBL" id="PWG77989.1"/>
    </source>
</evidence>
<protein>
    <submittedName>
        <fullName evidence="1">Uncharacterized protein</fullName>
    </submittedName>
</protein>
<reference evidence="1 2" key="1">
    <citation type="submission" date="2018-04" db="EMBL/GenBank/DDBJ databases">
        <title>Pedobacter chongqingensis sp. nov., isolated from a rottenly hemp rope.</title>
        <authorList>
            <person name="Cai Y."/>
        </authorList>
    </citation>
    <scope>NUCLEOTIDE SEQUENCE [LARGE SCALE GENOMIC DNA]</scope>
    <source>
        <strain evidence="1 2">FJ4-8</strain>
    </source>
</reference>
<dbReference type="RefSeq" id="WP_109418441.1">
    <property type="nucleotide sequence ID" value="NZ_QEAS01000043.1"/>
</dbReference>
<comment type="caution">
    <text evidence="1">The sequence shown here is derived from an EMBL/GenBank/DDBJ whole genome shotgun (WGS) entry which is preliminary data.</text>
</comment>
<sequence>MGQTASSSPQIIPPSPVSSQIAKYIDYPVSLFTGVPEITIPIYEIKSGELILPITLTYHASGIRVNDRHYPVGLGWTLNAGGRISRTIKSHPDEEVYSLTDSEIYARLYSSEYLVQNDLYRLTQLRDIEPDLFSFNLGLQGKASGRFIFDQNAKGASLELSNPMFLPKVNLRFDYFNTAQKMIGLTDEEGVCYKFGGFTTQGQVAYEIASHSSTAGDPYQNHVYTSGWLCNEIVPANKNLRDAITFDYEPGRYIFQTNYSTSLDLYDYVCHTSESRYFVDIGPGEDGFYGRYNRLVPGENVYASSTAPNYYRYDENRTAYQLTNVKQINFSGGFVLFEYDSSSNLLKRITVRNHSGDTIKVATMFYSQFVNNQDKEKLKLDSLVLKEMGGEKDSKFVFEYESGASFIVPESDFWGYYNGNSNTLQRPVRVPIWDNVPSLSAFINPPPELWGFNKGLHPYLLFSPERIDEKFGYVRNVKARVGEAERNSTEWSMKLFSLKKIKYPTGGTTEFEFEANRYLDPEKGGIIAGGLRVKSMRTKDRETSGNAIIKSYLYGENNDGFGSPVNIPSYENFVTHQNVVKLLYSNLVPETDGWARLRTFHSDPVEELSFADGSSVWYTHIEELQTDNNKVLGKTTYQYELPAFNVYNNYSTHFNSLSEMAQINARYLAEINGFNFPHLVERKYFGGDRSSFIPIRTERNKYEEVEDSYIYRVKLYKYMSFVGEPASVNDVRRAVNDFGYLGSGLMRIKNLSYRIKDEYITTFSHHATGLDSSITMNEYEYGIKHNYPTSVSTYKSNGQILKRLMIYPLDYYNLTGTDSLSLGIKHLQQLNFISKPIETVSEVWKNGIRVGAVNAQFDCYSPFLAQISKVYRTESVNPNPSFHFSDVENGRLKLMSLIGKEKCIFTQVLVGS</sequence>
<accession>A0A2U2PA32</accession>
<evidence type="ECO:0000313" key="2">
    <source>
        <dbReference type="Proteomes" id="UP000245647"/>
    </source>
</evidence>
<keyword evidence="2" id="KW-1185">Reference proteome</keyword>
<dbReference type="AlphaFoldDB" id="A0A2U2PA32"/>
<dbReference type="EMBL" id="QEAS01000043">
    <property type="protein sequence ID" value="PWG77989.1"/>
    <property type="molecule type" value="Genomic_DNA"/>
</dbReference>
<organism evidence="1 2">
    <name type="scientific">Pararcticibacter amylolyticus</name>
    <dbReference type="NCBI Taxonomy" id="2173175"/>
    <lineage>
        <taxon>Bacteria</taxon>
        <taxon>Pseudomonadati</taxon>
        <taxon>Bacteroidota</taxon>
        <taxon>Sphingobacteriia</taxon>
        <taxon>Sphingobacteriales</taxon>
        <taxon>Sphingobacteriaceae</taxon>
        <taxon>Pararcticibacter</taxon>
    </lineage>
</organism>